<sequence length="83" mass="9704">MEWWISVTFAICSYLLGMAFAGSFIGRKWMGTVDVFLHKVFKKEVTTSKYLVWKHFYCIDDPPKPKNLVYPNKLVDIVLSKLI</sequence>
<name>X1SB66_9ZZZZ</name>
<dbReference type="EMBL" id="BARW01017681">
    <property type="protein sequence ID" value="GAI90223.1"/>
    <property type="molecule type" value="Genomic_DNA"/>
</dbReference>
<accession>X1SB66</accession>
<gene>
    <name evidence="1" type="ORF">S12H4_30478</name>
</gene>
<comment type="caution">
    <text evidence="1">The sequence shown here is derived from an EMBL/GenBank/DDBJ whole genome shotgun (WGS) entry which is preliminary data.</text>
</comment>
<dbReference type="AlphaFoldDB" id="X1SB66"/>
<evidence type="ECO:0000313" key="1">
    <source>
        <dbReference type="EMBL" id="GAI90223.1"/>
    </source>
</evidence>
<protein>
    <submittedName>
        <fullName evidence="1">Uncharacterized protein</fullName>
    </submittedName>
</protein>
<reference evidence="1" key="1">
    <citation type="journal article" date="2014" name="Front. Microbiol.">
        <title>High frequency of phylogenetically diverse reductive dehalogenase-homologous genes in deep subseafloor sedimentary metagenomes.</title>
        <authorList>
            <person name="Kawai M."/>
            <person name="Futagami T."/>
            <person name="Toyoda A."/>
            <person name="Takaki Y."/>
            <person name="Nishi S."/>
            <person name="Hori S."/>
            <person name="Arai W."/>
            <person name="Tsubouchi T."/>
            <person name="Morono Y."/>
            <person name="Uchiyama I."/>
            <person name="Ito T."/>
            <person name="Fujiyama A."/>
            <person name="Inagaki F."/>
            <person name="Takami H."/>
        </authorList>
    </citation>
    <scope>NUCLEOTIDE SEQUENCE</scope>
    <source>
        <strain evidence="1">Expedition CK06-06</strain>
    </source>
</reference>
<proteinExistence type="predicted"/>
<organism evidence="1">
    <name type="scientific">marine sediment metagenome</name>
    <dbReference type="NCBI Taxonomy" id="412755"/>
    <lineage>
        <taxon>unclassified sequences</taxon>
        <taxon>metagenomes</taxon>
        <taxon>ecological metagenomes</taxon>
    </lineage>
</organism>